<dbReference type="EMBL" id="VSSQ01132260">
    <property type="protein sequence ID" value="MPN58906.1"/>
    <property type="molecule type" value="Genomic_DNA"/>
</dbReference>
<reference evidence="2" key="1">
    <citation type="submission" date="2019-08" db="EMBL/GenBank/DDBJ databases">
        <authorList>
            <person name="Kucharzyk K."/>
            <person name="Murdoch R.W."/>
            <person name="Higgins S."/>
            <person name="Loffler F."/>
        </authorList>
    </citation>
    <scope>NUCLEOTIDE SEQUENCE</scope>
</reference>
<evidence type="ECO:0000313" key="2">
    <source>
        <dbReference type="EMBL" id="MPN58906.1"/>
    </source>
</evidence>
<accession>A0A645J623</accession>
<protein>
    <submittedName>
        <fullName evidence="2">Uncharacterized protein</fullName>
    </submittedName>
</protein>
<organism evidence="2">
    <name type="scientific">bioreactor metagenome</name>
    <dbReference type="NCBI Taxonomy" id="1076179"/>
    <lineage>
        <taxon>unclassified sequences</taxon>
        <taxon>metagenomes</taxon>
        <taxon>ecological metagenomes</taxon>
    </lineage>
</organism>
<sequence length="88" mass="9585">MLRQFAGEAFGGAVIVLFERDDAARGARALDDKIKSLQKSRRLFFHQLLVDAKQRLAFRAVDDDGSGPAPQFDVGREAGAAGPHYPSL</sequence>
<dbReference type="AlphaFoldDB" id="A0A645J623"/>
<gene>
    <name evidence="2" type="ORF">SDC9_206622</name>
</gene>
<proteinExistence type="predicted"/>
<comment type="caution">
    <text evidence="2">The sequence shown here is derived from an EMBL/GenBank/DDBJ whole genome shotgun (WGS) entry which is preliminary data.</text>
</comment>
<name>A0A645J623_9ZZZZ</name>
<evidence type="ECO:0000256" key="1">
    <source>
        <dbReference type="SAM" id="MobiDB-lite"/>
    </source>
</evidence>
<feature type="region of interest" description="Disordered" evidence="1">
    <location>
        <begin position="64"/>
        <end position="88"/>
    </location>
</feature>